<organism evidence="1 2">
    <name type="scientific">Candidatus Paralactobacillus gallistercoris</name>
    <dbReference type="NCBI Taxonomy" id="2838724"/>
    <lineage>
        <taxon>Bacteria</taxon>
        <taxon>Bacillati</taxon>
        <taxon>Bacillota</taxon>
        <taxon>Bacilli</taxon>
        <taxon>Lactobacillales</taxon>
        <taxon>Lactobacillaceae</taxon>
        <taxon>Lactobacillus</taxon>
    </lineage>
</organism>
<evidence type="ECO:0000313" key="2">
    <source>
        <dbReference type="Proteomes" id="UP000777303"/>
    </source>
</evidence>
<dbReference type="Proteomes" id="UP000777303">
    <property type="component" value="Unassembled WGS sequence"/>
</dbReference>
<comment type="caution">
    <text evidence="1">The sequence shown here is derived from an EMBL/GenBank/DDBJ whole genome shotgun (WGS) entry which is preliminary data.</text>
</comment>
<proteinExistence type="predicted"/>
<reference evidence="1" key="1">
    <citation type="journal article" date="2021" name="PeerJ">
        <title>Extensive microbial diversity within the chicken gut microbiome revealed by metagenomics and culture.</title>
        <authorList>
            <person name="Gilroy R."/>
            <person name="Ravi A."/>
            <person name="Getino M."/>
            <person name="Pursley I."/>
            <person name="Horton D.L."/>
            <person name="Alikhan N.F."/>
            <person name="Baker D."/>
            <person name="Gharbi K."/>
            <person name="Hall N."/>
            <person name="Watson M."/>
            <person name="Adriaenssens E.M."/>
            <person name="Foster-Nyarko E."/>
            <person name="Jarju S."/>
            <person name="Secka A."/>
            <person name="Antonio M."/>
            <person name="Oren A."/>
            <person name="Chaudhuri R.R."/>
            <person name="La Ragione R."/>
            <person name="Hildebrand F."/>
            <person name="Pallen M.J."/>
        </authorList>
    </citation>
    <scope>NUCLEOTIDE SEQUENCE</scope>
    <source>
        <strain evidence="1">F6-6636</strain>
    </source>
</reference>
<sequence>MVLYYNLFKNSKYYLKDDHIKLLVIMGLNGFLTAQQLQLYHEVLTMKNTKISAQMLSRWSKRGGIVGVNKIQNHVTYHLKDSFIDWLVAQGYLYKNDLADRSENIHNIMVNQAIAKGIWQAYQTSISLLRHSNYGINTLVNGFEAITKAYKGVSNGQLINNSNFTPNNYQWLYGVDFRSYFRQLGLTVEEQHHLNFMPDGFISIGNTAICVELDNLTETNERLVAKISNYLYYAKEHPQQHIVMCLIFNDGSVRNNKVTAKKIPYSKIYHIVQKSLQTQITYRGKQVGIINAYNQQTNLDIFIAPLMDSDIDISDAIFYKNKDYTKLSADTIKLFNANSSKIKFYVKSHNQHKQYNRYANKSYYAYLYAPNTRKISDDIIIVLGQEHLFDTLVTQALYANKAMKDHRYYPMIVYPLRQRLITPVAFISDDLQKQNARQYTYHQVVRLQLTPTYNYDVPMVYLINNVRSNLQPQIMFKLF</sequence>
<protein>
    <submittedName>
        <fullName evidence="1">Replication-relaxation family protein</fullName>
    </submittedName>
</protein>
<accession>A0A948TJ18</accession>
<reference evidence="1" key="2">
    <citation type="submission" date="2021-04" db="EMBL/GenBank/DDBJ databases">
        <authorList>
            <person name="Gilroy R."/>
        </authorList>
    </citation>
    <scope>NUCLEOTIDE SEQUENCE</scope>
    <source>
        <strain evidence="1">F6-6636</strain>
    </source>
</reference>
<dbReference type="EMBL" id="JAHLFS010000025">
    <property type="protein sequence ID" value="MBU3851436.1"/>
    <property type="molecule type" value="Genomic_DNA"/>
</dbReference>
<evidence type="ECO:0000313" key="1">
    <source>
        <dbReference type="EMBL" id="MBU3851436.1"/>
    </source>
</evidence>
<dbReference type="AlphaFoldDB" id="A0A948TJ18"/>
<gene>
    <name evidence="1" type="ORF">H9901_01885</name>
</gene>
<name>A0A948TJ18_9LACO</name>